<dbReference type="EMBL" id="CAXKWB010011967">
    <property type="protein sequence ID" value="CAL4102889.1"/>
    <property type="molecule type" value="Genomic_DNA"/>
</dbReference>
<keyword evidence="1" id="KW-0472">Membrane</keyword>
<evidence type="ECO:0000313" key="3">
    <source>
        <dbReference type="Proteomes" id="UP001497623"/>
    </source>
</evidence>
<feature type="transmembrane region" description="Helical" evidence="1">
    <location>
        <begin position="21"/>
        <end position="47"/>
    </location>
</feature>
<proteinExistence type="predicted"/>
<reference evidence="2 3" key="1">
    <citation type="submission" date="2024-05" db="EMBL/GenBank/DDBJ databases">
        <authorList>
            <person name="Wallberg A."/>
        </authorList>
    </citation>
    <scope>NUCLEOTIDE SEQUENCE [LARGE SCALE GENOMIC DNA]</scope>
</reference>
<name>A0AAV2QUZ2_MEGNR</name>
<evidence type="ECO:0000313" key="2">
    <source>
        <dbReference type="EMBL" id="CAL4102889.1"/>
    </source>
</evidence>
<feature type="non-terminal residue" evidence="2">
    <location>
        <position position="269"/>
    </location>
</feature>
<gene>
    <name evidence="2" type="ORF">MNOR_LOCUS17424</name>
</gene>
<comment type="caution">
    <text evidence="2">The sequence shown here is derived from an EMBL/GenBank/DDBJ whole genome shotgun (WGS) entry which is preliminary data.</text>
</comment>
<keyword evidence="1" id="KW-0812">Transmembrane</keyword>
<keyword evidence="1" id="KW-1133">Transmembrane helix</keyword>
<organism evidence="2 3">
    <name type="scientific">Meganyctiphanes norvegica</name>
    <name type="common">Northern krill</name>
    <name type="synonym">Thysanopoda norvegica</name>
    <dbReference type="NCBI Taxonomy" id="48144"/>
    <lineage>
        <taxon>Eukaryota</taxon>
        <taxon>Metazoa</taxon>
        <taxon>Ecdysozoa</taxon>
        <taxon>Arthropoda</taxon>
        <taxon>Crustacea</taxon>
        <taxon>Multicrustacea</taxon>
        <taxon>Malacostraca</taxon>
        <taxon>Eumalacostraca</taxon>
        <taxon>Eucarida</taxon>
        <taxon>Euphausiacea</taxon>
        <taxon>Euphausiidae</taxon>
        <taxon>Meganyctiphanes</taxon>
    </lineage>
</organism>
<dbReference type="Proteomes" id="UP001497623">
    <property type="component" value="Unassembled WGS sequence"/>
</dbReference>
<accession>A0AAV2QUZ2</accession>
<dbReference type="AlphaFoldDB" id="A0AAV2QUZ2"/>
<sequence>MILCWLSRLYSRYPKMRRFVKAVEGLGAAPLLWFMMIATVFILYPMIDHYRGVHIRCGCGMQVKTEKRVAKYGPAFMSELDPRTNMSALDELEATHPSLAAKFLYQQEKRGQRCSTTPGLFSVHHSNTIWQQAKVGQTNFLIYGAYHDDRDFEEGPLVRILVMTDSTWPPTPTCHLWHQWDESPIATRAIRVEYVHWQYPKNDRWLPYIVTCRGYSNGLKASVVALVSSHCEEATNAVRIIPNTPHLPKRDLALCHKFIFNPNRDFSIR</sequence>
<evidence type="ECO:0000256" key="1">
    <source>
        <dbReference type="SAM" id="Phobius"/>
    </source>
</evidence>
<keyword evidence="3" id="KW-1185">Reference proteome</keyword>
<protein>
    <submittedName>
        <fullName evidence="2">Uncharacterized protein</fullName>
    </submittedName>
</protein>